<gene>
    <name evidence="4" type="ORF">HXX02_12685</name>
</gene>
<evidence type="ECO:0000256" key="1">
    <source>
        <dbReference type="ARBA" id="ARBA00023284"/>
    </source>
</evidence>
<feature type="chain" id="PRO_5046506371" evidence="2">
    <location>
        <begin position="25"/>
        <end position="137"/>
    </location>
</feature>
<organism evidence="4 5">
    <name type="scientific">Microbulbifer elongatus</name>
    <dbReference type="NCBI Taxonomy" id="86173"/>
    <lineage>
        <taxon>Bacteria</taxon>
        <taxon>Pseudomonadati</taxon>
        <taxon>Pseudomonadota</taxon>
        <taxon>Gammaproteobacteria</taxon>
        <taxon>Cellvibrionales</taxon>
        <taxon>Microbulbiferaceae</taxon>
        <taxon>Microbulbifer</taxon>
    </lineage>
</organism>
<protein>
    <submittedName>
        <fullName evidence="4">Thioredoxin family protein</fullName>
    </submittedName>
</protein>
<dbReference type="Pfam" id="PF00085">
    <property type="entry name" value="Thioredoxin"/>
    <property type="match status" value="1"/>
</dbReference>
<feature type="domain" description="Thioredoxin" evidence="3">
    <location>
        <begin position="14"/>
        <end position="131"/>
    </location>
</feature>
<keyword evidence="5" id="KW-1185">Reference proteome</keyword>
<dbReference type="InterPro" id="IPR036249">
    <property type="entry name" value="Thioredoxin-like_sf"/>
</dbReference>
<dbReference type="CDD" id="cd02947">
    <property type="entry name" value="TRX_family"/>
    <property type="match status" value="1"/>
</dbReference>
<dbReference type="Proteomes" id="UP001205566">
    <property type="component" value="Unassembled WGS sequence"/>
</dbReference>
<evidence type="ECO:0000256" key="2">
    <source>
        <dbReference type="SAM" id="SignalP"/>
    </source>
</evidence>
<dbReference type="RefSeq" id="WP_255875262.1">
    <property type="nucleotide sequence ID" value="NZ_JACASI010000033.1"/>
</dbReference>
<comment type="caution">
    <text evidence="4">The sequence shown here is derived from an EMBL/GenBank/DDBJ whole genome shotgun (WGS) entry which is preliminary data.</text>
</comment>
<dbReference type="InterPro" id="IPR013766">
    <property type="entry name" value="Thioredoxin_domain"/>
</dbReference>
<evidence type="ECO:0000259" key="3">
    <source>
        <dbReference type="PROSITE" id="PS51352"/>
    </source>
</evidence>
<dbReference type="EMBL" id="JACASI010000033">
    <property type="protein sequence ID" value="MCQ3830305.1"/>
    <property type="molecule type" value="Genomic_DNA"/>
</dbReference>
<sequence length="137" mass="15476">MHNVIKKLSLITILALGLATSALAQQKEPFDEARFKALKAAGEVVLVDVFAEWCPTCAKQQDVLKQYRAQNPDKQFYVLVVDFDQDKEWVRHFRAPRQSTLVLFVGEEQTWFSVAETRPEVIARELDKAIAAAQGDA</sequence>
<reference evidence="4" key="1">
    <citation type="thesis" date="2020" institute="Technische Universitat Dresden" country="Dresden, Germany">
        <title>The Agarolytic System of Microbulbifer elongatus PORT2, Isolated from Batu Karas, Pangandaran West Java Indonesia.</title>
        <authorList>
            <person name="Anggraeni S.R."/>
        </authorList>
    </citation>
    <scope>NUCLEOTIDE SEQUENCE</scope>
    <source>
        <strain evidence="4">PORT2</strain>
    </source>
</reference>
<keyword evidence="2" id="KW-0732">Signal</keyword>
<name>A0ABT1P2G9_9GAMM</name>
<dbReference type="SUPFAM" id="SSF52833">
    <property type="entry name" value="Thioredoxin-like"/>
    <property type="match status" value="1"/>
</dbReference>
<dbReference type="InterPro" id="IPR017937">
    <property type="entry name" value="Thioredoxin_CS"/>
</dbReference>
<dbReference type="PROSITE" id="PS00194">
    <property type="entry name" value="THIOREDOXIN_1"/>
    <property type="match status" value="1"/>
</dbReference>
<dbReference type="Gene3D" id="3.40.30.10">
    <property type="entry name" value="Glutaredoxin"/>
    <property type="match status" value="1"/>
</dbReference>
<evidence type="ECO:0000313" key="5">
    <source>
        <dbReference type="Proteomes" id="UP001205566"/>
    </source>
</evidence>
<keyword evidence="1" id="KW-0676">Redox-active center</keyword>
<proteinExistence type="predicted"/>
<evidence type="ECO:0000313" key="4">
    <source>
        <dbReference type="EMBL" id="MCQ3830305.1"/>
    </source>
</evidence>
<feature type="signal peptide" evidence="2">
    <location>
        <begin position="1"/>
        <end position="24"/>
    </location>
</feature>
<accession>A0ABT1P2G9</accession>
<dbReference type="PROSITE" id="PS51352">
    <property type="entry name" value="THIOREDOXIN_2"/>
    <property type="match status" value="1"/>
</dbReference>